<feature type="transmembrane region" description="Helical" evidence="1">
    <location>
        <begin position="70"/>
        <end position="92"/>
    </location>
</feature>
<keyword evidence="1" id="KW-1133">Transmembrane helix</keyword>
<keyword evidence="1" id="KW-0812">Transmembrane</keyword>
<name>A0ABT6JS50_9GAMM</name>
<feature type="transmembrane region" description="Helical" evidence="1">
    <location>
        <begin position="112"/>
        <end position="139"/>
    </location>
</feature>
<accession>A0ABT6JS50</accession>
<evidence type="ECO:0000313" key="3">
    <source>
        <dbReference type="Proteomes" id="UP001156873"/>
    </source>
</evidence>
<evidence type="ECO:0000313" key="2">
    <source>
        <dbReference type="EMBL" id="MDH5833512.1"/>
    </source>
</evidence>
<keyword evidence="1" id="KW-0472">Membrane</keyword>
<sequence length="151" mass="16889">MLMLCLVYAALAIFVLVKATEAYGQIETGWPHHGAFRHWDAFWNIVIPAVSISLFATSVMAATMGSRGRFWLSLSLSAFAFILLVQGPHYSFLDYRLQSGGALPLNVGVRIVFFHLASMGGWLLVPAAALAAHLWFFFYSRPARTFYGRKR</sequence>
<evidence type="ECO:0008006" key="4">
    <source>
        <dbReference type="Google" id="ProtNLM"/>
    </source>
</evidence>
<dbReference type="Proteomes" id="UP001156873">
    <property type="component" value="Unassembled WGS sequence"/>
</dbReference>
<reference evidence="2 3" key="1">
    <citation type="submission" date="2023-04" db="EMBL/GenBank/DDBJ databases">
        <title>Luteimonas sp. M1R5S59.</title>
        <authorList>
            <person name="Sun J.-Q."/>
        </authorList>
    </citation>
    <scope>NUCLEOTIDE SEQUENCE [LARGE SCALE GENOMIC DNA]</scope>
    <source>
        <strain evidence="2 3">M1R5S59</strain>
    </source>
</reference>
<dbReference type="EMBL" id="JARXRO010000014">
    <property type="protein sequence ID" value="MDH5833512.1"/>
    <property type="molecule type" value="Genomic_DNA"/>
</dbReference>
<protein>
    <recommendedName>
        <fullName evidence="4">DUF1772 domain-containing protein</fullName>
    </recommendedName>
</protein>
<gene>
    <name evidence="2" type="ORF">QFW81_06170</name>
</gene>
<dbReference type="RefSeq" id="WP_280577785.1">
    <property type="nucleotide sequence ID" value="NZ_JARXRO010000014.1"/>
</dbReference>
<comment type="caution">
    <text evidence="2">The sequence shown here is derived from an EMBL/GenBank/DDBJ whole genome shotgun (WGS) entry which is preliminary data.</text>
</comment>
<keyword evidence="3" id="KW-1185">Reference proteome</keyword>
<proteinExistence type="predicted"/>
<organism evidence="2 3">
    <name type="scientific">Luteimonas kalidii</name>
    <dbReference type="NCBI Taxonomy" id="3042025"/>
    <lineage>
        <taxon>Bacteria</taxon>
        <taxon>Pseudomonadati</taxon>
        <taxon>Pseudomonadota</taxon>
        <taxon>Gammaproteobacteria</taxon>
        <taxon>Lysobacterales</taxon>
        <taxon>Lysobacteraceae</taxon>
        <taxon>Luteimonas</taxon>
    </lineage>
</organism>
<feature type="transmembrane region" description="Helical" evidence="1">
    <location>
        <begin position="41"/>
        <end position="63"/>
    </location>
</feature>
<evidence type="ECO:0000256" key="1">
    <source>
        <dbReference type="SAM" id="Phobius"/>
    </source>
</evidence>